<organism evidence="2 3">
    <name type="scientific">Drosophila lebanonensis</name>
    <name type="common">Fruit fly</name>
    <name type="synonym">Scaptodrosophila lebanonensis</name>
    <dbReference type="NCBI Taxonomy" id="7225"/>
    <lineage>
        <taxon>Eukaryota</taxon>
        <taxon>Metazoa</taxon>
        <taxon>Ecdysozoa</taxon>
        <taxon>Arthropoda</taxon>
        <taxon>Hexapoda</taxon>
        <taxon>Insecta</taxon>
        <taxon>Pterygota</taxon>
        <taxon>Neoptera</taxon>
        <taxon>Endopterygota</taxon>
        <taxon>Diptera</taxon>
        <taxon>Brachycera</taxon>
        <taxon>Muscomorpha</taxon>
        <taxon>Ephydroidea</taxon>
        <taxon>Drosophilidae</taxon>
        <taxon>Scaptodrosophila</taxon>
    </lineage>
</organism>
<gene>
    <name evidence="3" type="primary">LOC115629385</name>
</gene>
<dbReference type="RefSeq" id="XP_030381699.1">
    <property type="nucleotide sequence ID" value="XM_030525839.1"/>
</dbReference>
<accession>A0A6J2U021</accession>
<sequence length="129" mass="14685">MNKPKEADCNEPAQKLTEPICEPPLSPVVRARGSVVGTYAFYQKKQMAQQLNDSDDKAEQNNEMNKLDKTNIMDIDQKAGVGEEALLPWPPHNRYRSMGELLGIVQSNGRIQSLFMSRLAMAFMRIFRR</sequence>
<proteinExistence type="predicted"/>
<keyword evidence="2" id="KW-1185">Reference proteome</keyword>
<feature type="region of interest" description="Disordered" evidence="1">
    <location>
        <begin position="50"/>
        <end position="72"/>
    </location>
</feature>
<dbReference type="Proteomes" id="UP000504634">
    <property type="component" value="Unplaced"/>
</dbReference>
<evidence type="ECO:0000313" key="3">
    <source>
        <dbReference type="RefSeq" id="XP_030381699.1"/>
    </source>
</evidence>
<evidence type="ECO:0000313" key="2">
    <source>
        <dbReference type="Proteomes" id="UP000504634"/>
    </source>
</evidence>
<dbReference type="GeneID" id="115629385"/>
<dbReference type="AlphaFoldDB" id="A0A6J2U021"/>
<name>A0A6J2U021_DROLE</name>
<feature type="compositionally biased region" description="Basic and acidic residues" evidence="1">
    <location>
        <begin position="54"/>
        <end position="72"/>
    </location>
</feature>
<reference evidence="3" key="1">
    <citation type="submission" date="2025-08" db="UniProtKB">
        <authorList>
            <consortium name="RefSeq"/>
        </authorList>
    </citation>
    <scope>IDENTIFICATION</scope>
    <source>
        <strain evidence="3">11010-0011.00</strain>
        <tissue evidence="3">Whole body</tissue>
    </source>
</reference>
<protein>
    <submittedName>
        <fullName evidence="3">Uncharacterized protein LOC115629385</fullName>
    </submittedName>
</protein>
<evidence type="ECO:0000256" key="1">
    <source>
        <dbReference type="SAM" id="MobiDB-lite"/>
    </source>
</evidence>